<evidence type="ECO:0000313" key="1">
    <source>
        <dbReference type="EMBL" id="AMM40640.1"/>
    </source>
</evidence>
<evidence type="ECO:0008006" key="3">
    <source>
        <dbReference type="Google" id="ProtNLM"/>
    </source>
</evidence>
<dbReference type="KEGG" id="daw:HS1_000836"/>
<proteinExistence type="predicted"/>
<dbReference type="Proteomes" id="UP000070560">
    <property type="component" value="Chromosome"/>
</dbReference>
<reference evidence="1 2" key="1">
    <citation type="submission" date="2015-10" db="EMBL/GenBank/DDBJ databases">
        <title>Candidatus Desulfofervidus auxilii, a hydrogenotrophic sulfate-reducing bacterium involved in the thermophilic anaerobic oxidation of methane.</title>
        <authorList>
            <person name="Krukenberg V."/>
            <person name="Richter M."/>
            <person name="Wegener G."/>
        </authorList>
    </citation>
    <scope>NUCLEOTIDE SEQUENCE [LARGE SCALE GENOMIC DNA]</scope>
    <source>
        <strain evidence="1 2">HS1</strain>
    </source>
</reference>
<accession>A0A7U4QJT8</accession>
<evidence type="ECO:0000313" key="2">
    <source>
        <dbReference type="Proteomes" id="UP000070560"/>
    </source>
</evidence>
<organism evidence="1 2">
    <name type="scientific">Desulfofervidus auxilii</name>
    <dbReference type="NCBI Taxonomy" id="1621989"/>
    <lineage>
        <taxon>Bacteria</taxon>
        <taxon>Pseudomonadati</taxon>
        <taxon>Thermodesulfobacteriota</taxon>
        <taxon>Candidatus Desulfofervidia</taxon>
        <taxon>Candidatus Desulfofervidales</taxon>
        <taxon>Candidatus Desulfofervidaceae</taxon>
        <taxon>Candidatus Desulfofervidus</taxon>
    </lineage>
</organism>
<sequence length="150" mass="17451">MAKNKLLTCLKKRNYLNTPVFERKECVKYGELFQKQGFLSDAIDFFAKAEAKEKLEELLPQVIIEGDVFLFTKIYQALKRKPSTSDWEKIGEIAFKLGKWQFALKAFQAAENKERTKEIKQLLEKEGMFFSGTSDLPFLKQKTSKLGKRK</sequence>
<dbReference type="OrthoDB" id="5517070at2"/>
<dbReference type="RefSeq" id="WP_066061361.1">
    <property type="nucleotide sequence ID" value="NZ_CP013015.1"/>
</dbReference>
<keyword evidence="2" id="KW-1185">Reference proteome</keyword>
<name>A0A7U4QJT8_DESA2</name>
<dbReference type="EMBL" id="CP013015">
    <property type="protein sequence ID" value="AMM40640.1"/>
    <property type="molecule type" value="Genomic_DNA"/>
</dbReference>
<protein>
    <recommendedName>
        <fullName evidence="3">Tetratricopeptide repeat protein</fullName>
    </recommendedName>
</protein>
<gene>
    <name evidence="1" type="ORF">HS1_000836</name>
</gene>
<dbReference type="AlphaFoldDB" id="A0A7U4QJT8"/>